<dbReference type="InterPro" id="IPR036909">
    <property type="entry name" value="Cyt_c-like_dom_sf"/>
</dbReference>
<feature type="signal peptide" evidence="5">
    <location>
        <begin position="1"/>
        <end position="20"/>
    </location>
</feature>
<dbReference type="PROSITE" id="PS51007">
    <property type="entry name" value="CYTC"/>
    <property type="match status" value="1"/>
</dbReference>
<dbReference type="Proteomes" id="UP001553161">
    <property type="component" value="Unassembled WGS sequence"/>
</dbReference>
<protein>
    <recommendedName>
        <fullName evidence="6">Cytochrome c domain-containing protein</fullName>
    </recommendedName>
</protein>
<feature type="chain" id="PRO_5046082893" description="Cytochrome c domain-containing protein" evidence="5">
    <location>
        <begin position="21"/>
        <end position="245"/>
    </location>
</feature>
<keyword evidence="1 4" id="KW-0349">Heme</keyword>
<keyword evidence="8" id="KW-1185">Reference proteome</keyword>
<keyword evidence="5" id="KW-0732">Signal</keyword>
<keyword evidence="2 4" id="KW-0479">Metal-binding</keyword>
<sequence>MLLKMLALGLSLTVFHPATAQDKSLVLTVPSEIADSGLWRYILPRFALKTGVRVSLGPGGQMELTEAPGGTAVLQSPQARYGVARAEGPHAARFADWLRSDVGRRTIASFTPEDGDIAFTAPEAGAAEDTAHVFDGDAARGEDLSYAHCGRCHVVGARNRMNGLGSTPSFGVLRSLGDWSRRFEAFYALNPHGAFTQIAGVTPPFPETLPPPIAPVEMSLDDLEAILAFVSVLAPADLGAPLQHQ</sequence>
<evidence type="ECO:0000256" key="5">
    <source>
        <dbReference type="SAM" id="SignalP"/>
    </source>
</evidence>
<proteinExistence type="predicted"/>
<dbReference type="SUPFAM" id="SSF46626">
    <property type="entry name" value="Cytochrome c"/>
    <property type="match status" value="1"/>
</dbReference>
<dbReference type="InterPro" id="IPR009056">
    <property type="entry name" value="Cyt_c-like_dom"/>
</dbReference>
<evidence type="ECO:0000256" key="3">
    <source>
        <dbReference type="ARBA" id="ARBA00023004"/>
    </source>
</evidence>
<reference evidence="7 8" key="1">
    <citation type="submission" date="2024-07" db="EMBL/GenBank/DDBJ databases">
        <authorList>
            <person name="Kang M."/>
        </authorList>
    </citation>
    <scope>NUCLEOTIDE SEQUENCE [LARGE SCALE GENOMIC DNA]</scope>
    <source>
        <strain evidence="7 8">DFM31</strain>
    </source>
</reference>
<evidence type="ECO:0000313" key="8">
    <source>
        <dbReference type="Proteomes" id="UP001553161"/>
    </source>
</evidence>
<comment type="caution">
    <text evidence="7">The sequence shown here is derived from an EMBL/GenBank/DDBJ whole genome shotgun (WGS) entry which is preliminary data.</text>
</comment>
<evidence type="ECO:0000256" key="1">
    <source>
        <dbReference type="ARBA" id="ARBA00022617"/>
    </source>
</evidence>
<evidence type="ECO:0000256" key="2">
    <source>
        <dbReference type="ARBA" id="ARBA00022723"/>
    </source>
</evidence>
<feature type="domain" description="Cytochrome c" evidence="6">
    <location>
        <begin position="136"/>
        <end position="234"/>
    </location>
</feature>
<dbReference type="EMBL" id="JBFBVU010000010">
    <property type="protein sequence ID" value="MEV8467153.1"/>
    <property type="molecule type" value="Genomic_DNA"/>
</dbReference>
<name>A0ABV3L6M9_9RHOB</name>
<keyword evidence="3 4" id="KW-0408">Iron</keyword>
<evidence type="ECO:0000313" key="7">
    <source>
        <dbReference type="EMBL" id="MEV8467153.1"/>
    </source>
</evidence>
<organism evidence="7 8">
    <name type="scientific">Meridianimarinicoccus marinus</name>
    <dbReference type="NCBI Taxonomy" id="3231483"/>
    <lineage>
        <taxon>Bacteria</taxon>
        <taxon>Pseudomonadati</taxon>
        <taxon>Pseudomonadota</taxon>
        <taxon>Alphaproteobacteria</taxon>
        <taxon>Rhodobacterales</taxon>
        <taxon>Paracoccaceae</taxon>
        <taxon>Meridianimarinicoccus</taxon>
    </lineage>
</organism>
<evidence type="ECO:0000259" key="6">
    <source>
        <dbReference type="PROSITE" id="PS51007"/>
    </source>
</evidence>
<dbReference type="RefSeq" id="WP_366192927.1">
    <property type="nucleotide sequence ID" value="NZ_JBFBVU010000010.1"/>
</dbReference>
<evidence type="ECO:0000256" key="4">
    <source>
        <dbReference type="PROSITE-ProRule" id="PRU00433"/>
    </source>
</evidence>
<accession>A0ABV3L6M9</accession>
<gene>
    <name evidence="7" type="ORF">AB0T83_10210</name>
</gene>